<gene>
    <name evidence="2" type="ORF">CBU02nite_02030</name>
</gene>
<accession>A0A512THI0</accession>
<evidence type="ECO:0000313" key="3">
    <source>
        <dbReference type="Proteomes" id="UP000321089"/>
    </source>
</evidence>
<keyword evidence="1" id="KW-1133">Transmembrane helix</keyword>
<protein>
    <submittedName>
        <fullName evidence="2">Uncharacterized protein</fullName>
    </submittedName>
</protein>
<feature type="transmembrane region" description="Helical" evidence="1">
    <location>
        <begin position="6"/>
        <end position="27"/>
    </location>
</feature>
<proteinExistence type="predicted"/>
<keyword evidence="1" id="KW-0472">Membrane</keyword>
<keyword evidence="1" id="KW-0812">Transmembrane</keyword>
<organism evidence="2 3">
    <name type="scientific">Clostridium butyricum</name>
    <dbReference type="NCBI Taxonomy" id="1492"/>
    <lineage>
        <taxon>Bacteria</taxon>
        <taxon>Bacillati</taxon>
        <taxon>Bacillota</taxon>
        <taxon>Clostridia</taxon>
        <taxon>Eubacteriales</taxon>
        <taxon>Clostridiaceae</taxon>
        <taxon>Clostridium</taxon>
    </lineage>
</organism>
<reference evidence="2 3" key="1">
    <citation type="submission" date="2019-07" db="EMBL/GenBank/DDBJ databases">
        <title>Whole genome shotgun sequence of Clostridium butyricum NBRC 3858.</title>
        <authorList>
            <person name="Hosoyama A."/>
            <person name="Uohara A."/>
            <person name="Ohji S."/>
            <person name="Ichikawa N."/>
        </authorList>
    </citation>
    <scope>NUCLEOTIDE SEQUENCE [LARGE SCALE GENOMIC DNA]</scope>
    <source>
        <strain evidence="2 3">NBRC 3858</strain>
    </source>
</reference>
<comment type="caution">
    <text evidence="2">The sequence shown here is derived from an EMBL/GenBank/DDBJ whole genome shotgun (WGS) entry which is preliminary data.</text>
</comment>
<evidence type="ECO:0000256" key="1">
    <source>
        <dbReference type="SAM" id="Phobius"/>
    </source>
</evidence>
<dbReference type="AlphaFoldDB" id="A0A512THI0"/>
<dbReference type="EMBL" id="BKBC01000001">
    <property type="protein sequence ID" value="GEQ19697.1"/>
    <property type="molecule type" value="Genomic_DNA"/>
</dbReference>
<name>A0A512THI0_CLOBU</name>
<evidence type="ECO:0000313" key="2">
    <source>
        <dbReference type="EMBL" id="GEQ19697.1"/>
    </source>
</evidence>
<sequence>MYNSASVYFCFKIINFLKVLFKYYYIIQDKEKMKVNKYIIAKKIIKNKAVNILKLVKSIY</sequence>
<dbReference type="Proteomes" id="UP000321089">
    <property type="component" value="Unassembled WGS sequence"/>
</dbReference>